<dbReference type="EMBL" id="MAAO01000004">
    <property type="protein sequence ID" value="OUR98511.1"/>
    <property type="molecule type" value="Genomic_DNA"/>
</dbReference>
<organism evidence="2 3">
    <name type="scientific">Halobacteriovorax marinus</name>
    <dbReference type="NCBI Taxonomy" id="97084"/>
    <lineage>
        <taxon>Bacteria</taxon>
        <taxon>Pseudomonadati</taxon>
        <taxon>Bdellovibrionota</taxon>
        <taxon>Bacteriovoracia</taxon>
        <taxon>Bacteriovoracales</taxon>
        <taxon>Halobacteriovoraceae</taxon>
        <taxon>Halobacteriovorax</taxon>
    </lineage>
</organism>
<accession>A0A1Y5FA77</accession>
<reference evidence="3" key="1">
    <citation type="journal article" date="2017" name="Proc. Natl. Acad. Sci. U.S.A.">
        <title>Simulation of Deepwater Horizon oil plume reveals substrate specialization within a complex community of hydrocarbon-degraders.</title>
        <authorList>
            <person name="Hu P."/>
            <person name="Dubinsky E.A."/>
            <person name="Probst A.J."/>
            <person name="Wang J."/>
            <person name="Sieber C.M.K."/>
            <person name="Tom L.M."/>
            <person name="Gardinali P."/>
            <person name="Banfield J.F."/>
            <person name="Atlas R.M."/>
            <person name="Andersen G.L."/>
        </authorList>
    </citation>
    <scope>NUCLEOTIDE SEQUENCE [LARGE SCALE GENOMIC DNA]</scope>
</reference>
<comment type="caution">
    <text evidence="2">The sequence shown here is derived from an EMBL/GenBank/DDBJ whole genome shotgun (WGS) entry which is preliminary data.</text>
</comment>
<keyword evidence="1" id="KW-0732">Signal</keyword>
<dbReference type="AlphaFoldDB" id="A0A1Y5FA77"/>
<evidence type="ECO:0000313" key="3">
    <source>
        <dbReference type="Proteomes" id="UP000196531"/>
    </source>
</evidence>
<sequence>MKKLAIGLCLGAMTLSANAGTYQGSSLESVWNKIDSNSYATLPHNKVSFLSLFNGLKSRIAQSANRTLNNKSDILPHFDKLAHPNGTCLKGTWNITEESPYTGFYRNGSKGLIITRASVALSKTTVGNDRAFGFAGKIFPTQDETEVVKTANFFLVDDLGGTKAKNYTGVEMTNEPAVSKTLAVIKNLAYALKLAVTFGKADSNPGIRQVYQISELEEAAKAITPKWMMIKARNGQNMNVRDFRNELSLNNRSQNLFFDIYATSKVEGDKKQWKKLGYIEFTESATSVSCDHNLHFNHPKWRTNLNHK</sequence>
<feature type="chain" id="PRO_5013006293" evidence="1">
    <location>
        <begin position="20"/>
        <end position="308"/>
    </location>
</feature>
<evidence type="ECO:0000256" key="1">
    <source>
        <dbReference type="SAM" id="SignalP"/>
    </source>
</evidence>
<proteinExistence type="predicted"/>
<evidence type="ECO:0000313" key="2">
    <source>
        <dbReference type="EMBL" id="OUR98511.1"/>
    </source>
</evidence>
<dbReference type="Proteomes" id="UP000196531">
    <property type="component" value="Unassembled WGS sequence"/>
</dbReference>
<gene>
    <name evidence="2" type="ORF">A9Q84_03620</name>
</gene>
<protein>
    <submittedName>
        <fullName evidence="2">Uncharacterized protein</fullName>
    </submittedName>
</protein>
<feature type="signal peptide" evidence="1">
    <location>
        <begin position="1"/>
        <end position="19"/>
    </location>
</feature>
<name>A0A1Y5FA77_9BACT</name>